<dbReference type="InterPro" id="IPR028098">
    <property type="entry name" value="Glyco_trans_4-like_N"/>
</dbReference>
<evidence type="ECO:0000259" key="2">
    <source>
        <dbReference type="Pfam" id="PF13439"/>
    </source>
</evidence>
<protein>
    <submittedName>
        <fullName evidence="3">Glycosyltransferase</fullName>
        <ecNumber evidence="3">2.4.-.-</ecNumber>
    </submittedName>
</protein>
<reference evidence="3 4" key="1">
    <citation type="submission" date="2024-10" db="EMBL/GenBank/DDBJ databases">
        <authorList>
            <person name="Ratan Roy A."/>
            <person name="Morales Sandoval P.H."/>
            <person name="De Los Santos Villalobos S."/>
            <person name="Chakraborty S."/>
            <person name="Mukherjee J."/>
        </authorList>
    </citation>
    <scope>NUCLEOTIDE SEQUENCE [LARGE SCALE GENOMIC DNA]</scope>
    <source>
        <strain evidence="3 4">S1</strain>
    </source>
</reference>
<evidence type="ECO:0000313" key="3">
    <source>
        <dbReference type="EMBL" id="MFE4106497.1"/>
    </source>
</evidence>
<dbReference type="Pfam" id="PF13439">
    <property type="entry name" value="Glyco_transf_4"/>
    <property type="match status" value="1"/>
</dbReference>
<dbReference type="PANTHER" id="PTHR45947:SF14">
    <property type="entry name" value="SLL1723 PROTEIN"/>
    <property type="match status" value="1"/>
</dbReference>
<evidence type="ECO:0000259" key="1">
    <source>
        <dbReference type="Pfam" id="PF00534"/>
    </source>
</evidence>
<dbReference type="GO" id="GO:0016757">
    <property type="term" value="F:glycosyltransferase activity"/>
    <property type="evidence" value="ECO:0007669"/>
    <property type="project" value="UniProtKB-KW"/>
</dbReference>
<gene>
    <name evidence="3" type="ORF">ACFVKH_09430</name>
</gene>
<keyword evidence="4" id="KW-1185">Reference proteome</keyword>
<dbReference type="SUPFAM" id="SSF53756">
    <property type="entry name" value="UDP-Glycosyltransferase/glycogen phosphorylase"/>
    <property type="match status" value="1"/>
</dbReference>
<sequence>MQPSVVIYRDQILPYSETFIPAQVEHFCRHKGFYVGTTTFSQACFPLPSDRQIVLDQCVEQSKLWKNLYMRLGIAHPHWFNQIKALSPQLIHAHLGLDGVLAMPLAKQLQIPLVVTFHGYYATAEVSLAYQVPTLLTGFTSLIHRQRFYPTLFYRQRSKLFQTADQIIAVSEFIRDRLIKRGCPPEKIQVHYIGIDLSQLTPKPMVPRQPIVLFVGRLVEKKGCEYLIQAMAHVQAERPDCELVLIGDGFQRLALEALAAKCLKSYRFLGFQPPETVRSWMNRAAVLAAPSVTGQQGDSEGLPIVILEAQAMGLPVVSSWHAGIPEAVEHEKTGFLAPEKDTQAIAAYLLTLLNDENLRNVMAAQGRQKIERQFDIRQNTQTLETLYDTLKQKKGMATSAIPLT</sequence>
<feature type="domain" description="Glycosyl transferase family 1" evidence="1">
    <location>
        <begin position="208"/>
        <end position="368"/>
    </location>
</feature>
<keyword evidence="3" id="KW-0808">Transferase</keyword>
<dbReference type="RefSeq" id="WP_377964313.1">
    <property type="nucleotide sequence ID" value="NZ_JBHZOL010000066.1"/>
</dbReference>
<dbReference type="EMBL" id="JBHZOL010000066">
    <property type="protein sequence ID" value="MFE4106497.1"/>
    <property type="molecule type" value="Genomic_DNA"/>
</dbReference>
<comment type="caution">
    <text evidence="3">The sequence shown here is derived from an EMBL/GenBank/DDBJ whole genome shotgun (WGS) entry which is preliminary data.</text>
</comment>
<dbReference type="EC" id="2.4.-.-" evidence="3"/>
<evidence type="ECO:0000313" key="4">
    <source>
        <dbReference type="Proteomes" id="UP001600165"/>
    </source>
</evidence>
<dbReference type="Pfam" id="PF00534">
    <property type="entry name" value="Glycos_transf_1"/>
    <property type="match status" value="1"/>
</dbReference>
<dbReference type="InterPro" id="IPR050194">
    <property type="entry name" value="Glycosyltransferase_grp1"/>
</dbReference>
<dbReference type="Proteomes" id="UP001600165">
    <property type="component" value="Unassembled WGS sequence"/>
</dbReference>
<dbReference type="Gene3D" id="3.40.50.2000">
    <property type="entry name" value="Glycogen Phosphorylase B"/>
    <property type="match status" value="2"/>
</dbReference>
<accession>A0ABW6IF45</accession>
<dbReference type="InterPro" id="IPR001296">
    <property type="entry name" value="Glyco_trans_1"/>
</dbReference>
<feature type="domain" description="Glycosyltransferase subfamily 4-like N-terminal" evidence="2">
    <location>
        <begin position="74"/>
        <end position="198"/>
    </location>
</feature>
<organism evidence="3 4">
    <name type="scientific">Almyronema epifaneia S1</name>
    <dbReference type="NCBI Taxonomy" id="2991925"/>
    <lineage>
        <taxon>Bacteria</taxon>
        <taxon>Bacillati</taxon>
        <taxon>Cyanobacteriota</taxon>
        <taxon>Cyanophyceae</taxon>
        <taxon>Nodosilineales</taxon>
        <taxon>Nodosilineaceae</taxon>
        <taxon>Almyronema</taxon>
        <taxon>Almyronema epifaneia</taxon>
    </lineage>
</organism>
<keyword evidence="3" id="KW-0328">Glycosyltransferase</keyword>
<name>A0ABW6IF45_9CYAN</name>
<dbReference type="PANTHER" id="PTHR45947">
    <property type="entry name" value="SULFOQUINOVOSYL TRANSFERASE SQD2"/>
    <property type="match status" value="1"/>
</dbReference>
<proteinExistence type="predicted"/>